<keyword evidence="4" id="KW-1185">Reference proteome</keyword>
<dbReference type="PANTHER" id="PTHR40278:SF2">
    <property type="entry name" value="TYPE IV PILUS INNER MEMBRANE COMPONENT PILN"/>
    <property type="match status" value="1"/>
</dbReference>
<keyword evidence="2" id="KW-0812">Transmembrane</keyword>
<keyword evidence="2" id="KW-0472">Membrane</keyword>
<evidence type="ECO:0000256" key="2">
    <source>
        <dbReference type="SAM" id="Phobius"/>
    </source>
</evidence>
<feature type="transmembrane region" description="Helical" evidence="2">
    <location>
        <begin position="21"/>
        <end position="40"/>
    </location>
</feature>
<dbReference type="GO" id="GO:0043683">
    <property type="term" value="P:type IV pilus assembly"/>
    <property type="evidence" value="ECO:0007669"/>
    <property type="project" value="TreeGrafter"/>
</dbReference>
<dbReference type="PANTHER" id="PTHR40278">
    <property type="entry name" value="DNA UTILIZATION PROTEIN HOFN"/>
    <property type="match status" value="1"/>
</dbReference>
<gene>
    <name evidence="3" type="ORF">Y5S_02384</name>
</gene>
<dbReference type="AlphaFoldDB" id="A0A095SIY1"/>
<dbReference type="EMBL" id="ARXV01000009">
    <property type="protein sequence ID" value="KGD64329.1"/>
    <property type="molecule type" value="Genomic_DNA"/>
</dbReference>
<organism evidence="3 4">
    <name type="scientific">Alcanivorax nanhaiticus</name>
    <dbReference type="NCBI Taxonomy" id="1177154"/>
    <lineage>
        <taxon>Bacteria</taxon>
        <taxon>Pseudomonadati</taxon>
        <taxon>Pseudomonadota</taxon>
        <taxon>Gammaproteobacteria</taxon>
        <taxon>Oceanospirillales</taxon>
        <taxon>Alcanivoracaceae</taxon>
        <taxon>Alcanivorax</taxon>
    </lineage>
</organism>
<keyword evidence="1" id="KW-0175">Coiled coil</keyword>
<dbReference type="InterPro" id="IPR052534">
    <property type="entry name" value="Extracell_DNA_Util/SecSys_Comp"/>
</dbReference>
<dbReference type="PATRIC" id="fig|1177154.3.peg.2418"/>
<name>A0A095SIY1_9GAMM</name>
<keyword evidence="2" id="KW-1133">Transmembrane helix</keyword>
<reference evidence="3 4" key="1">
    <citation type="submission" date="2012-09" db="EMBL/GenBank/DDBJ databases">
        <title>Genome Sequence of alkane-degrading Bacterium Alcanivorax sp. 19-m-6.</title>
        <authorList>
            <person name="Lai Q."/>
            <person name="Shao Z."/>
        </authorList>
    </citation>
    <scope>NUCLEOTIDE SEQUENCE [LARGE SCALE GENOMIC DNA]</scope>
    <source>
        <strain evidence="3 4">19-m-6</strain>
    </source>
</reference>
<sequence>MTTTINLLPWREERRKQQQQEFIVMLVVAAVVGGLLFWLWQGSVNQQITDQQARNSHIQAKSAELDEKIKEIKEIKARRDELVARMEVIQSLQGNRPSIVYVFDQLVKTLPDGVYYNEISRKDELFTIEGVAESNNRISRLMRNLDESEWFRDANLQNVTAVEDSGGTSQFQLTVKQASANDKEEKKDERL</sequence>
<evidence type="ECO:0000313" key="4">
    <source>
        <dbReference type="Proteomes" id="UP000029444"/>
    </source>
</evidence>
<dbReference type="Pfam" id="PF05137">
    <property type="entry name" value="PilN"/>
    <property type="match status" value="1"/>
</dbReference>
<dbReference type="RefSeq" id="WP_035233291.1">
    <property type="nucleotide sequence ID" value="NZ_ARXV01000009.1"/>
</dbReference>
<feature type="coiled-coil region" evidence="1">
    <location>
        <begin position="58"/>
        <end position="92"/>
    </location>
</feature>
<evidence type="ECO:0000313" key="3">
    <source>
        <dbReference type="EMBL" id="KGD64329.1"/>
    </source>
</evidence>
<protein>
    <submittedName>
        <fullName evidence="3">Type IV pili biogenesis protein PilN</fullName>
    </submittedName>
</protein>
<dbReference type="OrthoDB" id="5296173at2"/>
<comment type="caution">
    <text evidence="3">The sequence shown here is derived from an EMBL/GenBank/DDBJ whole genome shotgun (WGS) entry which is preliminary data.</text>
</comment>
<proteinExistence type="predicted"/>
<dbReference type="STRING" id="1177154.Y5S_02384"/>
<dbReference type="GO" id="GO:0043107">
    <property type="term" value="P:type IV pilus-dependent motility"/>
    <property type="evidence" value="ECO:0007669"/>
    <property type="project" value="TreeGrafter"/>
</dbReference>
<accession>A0A095SIY1</accession>
<dbReference type="Proteomes" id="UP000029444">
    <property type="component" value="Unassembled WGS sequence"/>
</dbReference>
<evidence type="ECO:0000256" key="1">
    <source>
        <dbReference type="SAM" id="Coils"/>
    </source>
</evidence>
<dbReference type="eggNOG" id="COG3166">
    <property type="taxonomic scope" value="Bacteria"/>
</dbReference>
<dbReference type="InterPro" id="IPR007813">
    <property type="entry name" value="PilN"/>
</dbReference>